<gene>
    <name evidence="10" type="ORF">MGAL_10B047314</name>
</gene>
<evidence type="ECO:0000256" key="4">
    <source>
        <dbReference type="PIRSR" id="PIRSR601211-2"/>
    </source>
</evidence>
<feature type="domain" description="Phospholipase A2-like central" evidence="9">
    <location>
        <begin position="60"/>
        <end position="186"/>
    </location>
</feature>
<evidence type="ECO:0000256" key="5">
    <source>
        <dbReference type="PIRSR" id="PIRSR601211-3"/>
    </source>
</evidence>
<keyword evidence="4 7" id="KW-0106">Calcium</keyword>
<comment type="caution">
    <text evidence="10">The sequence shown here is derived from an EMBL/GenBank/DDBJ whole genome shotgun (WGS) entry which is preliminary data.</text>
</comment>
<evidence type="ECO:0000256" key="1">
    <source>
        <dbReference type="ARBA" id="ARBA00004613"/>
    </source>
</evidence>
<keyword evidence="7" id="KW-0443">Lipid metabolism</keyword>
<evidence type="ECO:0000256" key="6">
    <source>
        <dbReference type="RuleBase" id="RU003654"/>
    </source>
</evidence>
<dbReference type="GO" id="GO:0005576">
    <property type="term" value="C:extracellular region"/>
    <property type="evidence" value="ECO:0007669"/>
    <property type="project" value="UniProtKB-SubCell"/>
</dbReference>
<feature type="transmembrane region" description="Helical" evidence="8">
    <location>
        <begin position="64"/>
        <end position="81"/>
    </location>
</feature>
<evidence type="ECO:0000256" key="8">
    <source>
        <dbReference type="SAM" id="Phobius"/>
    </source>
</evidence>
<comment type="cofactor">
    <cofactor evidence="4">
        <name>Ca(2+)</name>
        <dbReference type="ChEBI" id="CHEBI:29108"/>
    </cofactor>
    <text evidence="4">Binds 1 Ca(2+) ion per subunit.</text>
</comment>
<dbReference type="PROSITE" id="PS00118">
    <property type="entry name" value="PA2_HIS"/>
    <property type="match status" value="1"/>
</dbReference>
<keyword evidence="4" id="KW-0479">Metal-binding</keyword>
<dbReference type="GO" id="GO:0005509">
    <property type="term" value="F:calcium ion binding"/>
    <property type="evidence" value="ECO:0007669"/>
    <property type="project" value="InterPro"/>
</dbReference>
<evidence type="ECO:0000256" key="2">
    <source>
        <dbReference type="ARBA" id="ARBA00022525"/>
    </source>
</evidence>
<feature type="disulfide bond" evidence="5">
    <location>
        <begin position="109"/>
        <end position="157"/>
    </location>
</feature>
<dbReference type="Pfam" id="PF00068">
    <property type="entry name" value="Phospholip_A2_1"/>
    <property type="match status" value="1"/>
</dbReference>
<dbReference type="OrthoDB" id="6038873at2759"/>
<name>A0A8B6DKN9_MYTGA</name>
<protein>
    <recommendedName>
        <fullName evidence="7">Phospholipase A2</fullName>
        <ecNumber evidence="7">3.1.1.4</ecNumber>
    </recommendedName>
</protein>
<keyword evidence="8" id="KW-1133">Transmembrane helix</keyword>
<dbReference type="EC" id="3.1.1.4" evidence="7"/>
<accession>A0A8B6DKN9</accession>
<evidence type="ECO:0000313" key="10">
    <source>
        <dbReference type="EMBL" id="VDI20130.1"/>
    </source>
</evidence>
<evidence type="ECO:0000256" key="7">
    <source>
        <dbReference type="RuleBase" id="RU361236"/>
    </source>
</evidence>
<dbReference type="SUPFAM" id="SSF48619">
    <property type="entry name" value="Phospholipase A2, PLA2"/>
    <property type="match status" value="1"/>
</dbReference>
<dbReference type="PRINTS" id="PR00389">
    <property type="entry name" value="PHPHLIPASEA2"/>
</dbReference>
<dbReference type="Proteomes" id="UP000596742">
    <property type="component" value="Unassembled WGS sequence"/>
</dbReference>
<dbReference type="Gene3D" id="1.20.90.10">
    <property type="entry name" value="Phospholipase A2 domain"/>
    <property type="match status" value="1"/>
</dbReference>
<evidence type="ECO:0000313" key="11">
    <source>
        <dbReference type="Proteomes" id="UP000596742"/>
    </source>
</evidence>
<comment type="catalytic activity">
    <reaction evidence="7">
        <text>a 1,2-diacyl-sn-glycero-3-phosphocholine + H2O = a 1-acyl-sn-glycero-3-phosphocholine + a fatty acid + H(+)</text>
        <dbReference type="Rhea" id="RHEA:15801"/>
        <dbReference type="ChEBI" id="CHEBI:15377"/>
        <dbReference type="ChEBI" id="CHEBI:15378"/>
        <dbReference type="ChEBI" id="CHEBI:28868"/>
        <dbReference type="ChEBI" id="CHEBI:57643"/>
        <dbReference type="ChEBI" id="CHEBI:58168"/>
        <dbReference type="EC" id="3.1.1.4"/>
    </reaction>
</comment>
<proteinExistence type="inferred from homology"/>
<feature type="binding site" evidence="4">
    <location>
        <position position="88"/>
    </location>
    <ligand>
        <name>Ca(2+)</name>
        <dbReference type="ChEBI" id="CHEBI:29108"/>
    </ligand>
</feature>
<keyword evidence="11" id="KW-1185">Reference proteome</keyword>
<evidence type="ECO:0000256" key="3">
    <source>
        <dbReference type="ARBA" id="ARBA00023157"/>
    </source>
</evidence>
<dbReference type="GO" id="GO:0006644">
    <property type="term" value="P:phospholipid metabolic process"/>
    <property type="evidence" value="ECO:0007669"/>
    <property type="project" value="InterPro"/>
</dbReference>
<comment type="subcellular location">
    <subcellularLocation>
        <location evidence="1 7">Secreted</location>
    </subcellularLocation>
</comment>
<dbReference type="GO" id="GO:0047498">
    <property type="term" value="F:calcium-dependent phospholipase A2 activity"/>
    <property type="evidence" value="ECO:0007669"/>
    <property type="project" value="TreeGrafter"/>
</dbReference>
<dbReference type="InterPro" id="IPR001211">
    <property type="entry name" value="PLA2"/>
</dbReference>
<evidence type="ECO:0000259" key="9">
    <source>
        <dbReference type="SMART" id="SM00085"/>
    </source>
</evidence>
<keyword evidence="8" id="KW-0812">Transmembrane</keyword>
<dbReference type="GO" id="GO:0016042">
    <property type="term" value="P:lipid catabolic process"/>
    <property type="evidence" value="ECO:0007669"/>
    <property type="project" value="InterPro"/>
</dbReference>
<sequence length="188" mass="22152">MYILYSNRKSAYSIATSVLGFQTVINYFVFQYMAACALFIIVISNPAERHEKRGTIQKKAWWNFTYQMLSIFGLGNSLFLFDYGCFCGYRGHGESVDTIDNCCQVHDACYTMIEEENKCWFHPKWTPYDYIISNVTGKNRVECKDEKDSCHWDVCMCEKIFVDCIHLHIEEYNDESLFLDTEEKCEER</sequence>
<dbReference type="InterPro" id="IPR033113">
    <property type="entry name" value="PLA2_histidine"/>
</dbReference>
<feature type="binding site" evidence="4">
    <location>
        <position position="86"/>
    </location>
    <ligand>
        <name>Ca(2+)</name>
        <dbReference type="ChEBI" id="CHEBI:29108"/>
    </ligand>
</feature>
<feature type="disulfide bond" evidence="5">
    <location>
        <begin position="119"/>
        <end position="150"/>
    </location>
</feature>
<dbReference type="InterPro" id="IPR036444">
    <property type="entry name" value="PLipase_A2_dom_sf"/>
</dbReference>
<reference evidence="10" key="1">
    <citation type="submission" date="2018-11" db="EMBL/GenBank/DDBJ databases">
        <authorList>
            <person name="Alioto T."/>
            <person name="Alioto T."/>
        </authorList>
    </citation>
    <scope>NUCLEOTIDE SEQUENCE</scope>
</reference>
<keyword evidence="3 5" id="KW-1015">Disulfide bond</keyword>
<dbReference type="PANTHER" id="PTHR11716:SF106">
    <property type="entry name" value="PHOSPHOLIPASE A2 A2-ACTITOXIN-UCS2A-LIKE"/>
    <property type="match status" value="1"/>
</dbReference>
<organism evidence="10 11">
    <name type="scientific">Mytilus galloprovincialis</name>
    <name type="common">Mediterranean mussel</name>
    <dbReference type="NCBI Taxonomy" id="29158"/>
    <lineage>
        <taxon>Eukaryota</taxon>
        <taxon>Metazoa</taxon>
        <taxon>Spiralia</taxon>
        <taxon>Lophotrochozoa</taxon>
        <taxon>Mollusca</taxon>
        <taxon>Bivalvia</taxon>
        <taxon>Autobranchia</taxon>
        <taxon>Pteriomorphia</taxon>
        <taxon>Mytilida</taxon>
        <taxon>Mytiloidea</taxon>
        <taxon>Mytilidae</taxon>
        <taxon>Mytilinae</taxon>
        <taxon>Mytilus</taxon>
    </lineage>
</organism>
<dbReference type="EMBL" id="UYJE01003541">
    <property type="protein sequence ID" value="VDI20130.1"/>
    <property type="molecule type" value="Genomic_DNA"/>
</dbReference>
<feature type="disulfide bond" evidence="5">
    <location>
        <begin position="87"/>
        <end position="103"/>
    </location>
</feature>
<keyword evidence="8" id="KW-0472">Membrane</keyword>
<comment type="similarity">
    <text evidence="6">Belongs to the phospholipase A2 family.</text>
</comment>
<dbReference type="GO" id="GO:0050482">
    <property type="term" value="P:arachidonate secretion"/>
    <property type="evidence" value="ECO:0007669"/>
    <property type="project" value="InterPro"/>
</dbReference>
<dbReference type="SMART" id="SM00085">
    <property type="entry name" value="PA2c"/>
    <property type="match status" value="1"/>
</dbReference>
<dbReference type="GO" id="GO:0005543">
    <property type="term" value="F:phospholipid binding"/>
    <property type="evidence" value="ECO:0007669"/>
    <property type="project" value="TreeGrafter"/>
</dbReference>
<dbReference type="PANTHER" id="PTHR11716">
    <property type="entry name" value="PHOSPHOLIPASE A2 FAMILY MEMBER"/>
    <property type="match status" value="1"/>
</dbReference>
<feature type="binding site" evidence="4">
    <location>
        <position position="107"/>
    </location>
    <ligand>
        <name>Ca(2+)</name>
        <dbReference type="ChEBI" id="CHEBI:29108"/>
    </ligand>
</feature>
<keyword evidence="7 10" id="KW-0378">Hydrolase</keyword>
<feature type="transmembrane region" description="Helical" evidence="8">
    <location>
        <begin position="24"/>
        <end position="43"/>
    </location>
</feature>
<dbReference type="InterPro" id="IPR016090">
    <property type="entry name" value="PLA2-like_dom"/>
</dbReference>
<dbReference type="AlphaFoldDB" id="A0A8B6DKN9"/>
<keyword evidence="2 7" id="KW-0964">Secreted</keyword>
<feature type="disulfide bond" evidence="5">
    <location>
        <begin position="102"/>
        <end position="164"/>
    </location>
</feature>
<feature type="disulfide bond" evidence="5">
    <location>
        <begin position="143"/>
        <end position="155"/>
    </location>
</feature>